<sequence>MAAQMMKTALHHNNVSAQPHILHPSHAHHLFQAHAKSLNALIALLALLLLTIIIWKILRLRLHKLPPGPRGWPVVGCLFQFKRFFTSELQDLVKKYGPIITLQIGFTPFIIITDAQIAHEAFVEKGSVFASRPTPPSLALFSSDFRNISSSVYGHVWRALRKNLVSGIISSSRASNHFRNVREQVVQDLVKRFSDAAAAAVAQNGGTVEVRPIIRYGIYNLLLSLCFGKQLEESVVLEVAQTLKKILLRSRSRMDDFIPWFRFIPWMQSNEEHRQLRQQQLNVVLPLIQEAKKFHEDGKLRTGSYIDSLLEIDLQGEKLSDEHLVTLCSELLNGGTDTTVTTLEWAVANIIIQPQIQAEIVKEIERVVGKRAVTEEDIHKLPYLEAVVMETLRRHPPGYYTLPHAVTEPCKLRGYDIPLNARVLVSVSSISNDPRIWANPSEFRPDRFLNLDLDITGSKKITMIPFGAGRRICPGLGLAMLHLNFILARLMQSFEWSTSVPGETVDLTGTPEFTMVMKTPLRALIKTR</sequence>
<name>A0ACC2CAF6_DIPCM</name>
<accession>A0ACC2CAF6</accession>
<dbReference type="EMBL" id="CM055102">
    <property type="protein sequence ID" value="KAJ7539039.1"/>
    <property type="molecule type" value="Genomic_DNA"/>
</dbReference>
<protein>
    <submittedName>
        <fullName evidence="1">Uncharacterized protein</fullName>
    </submittedName>
</protein>
<keyword evidence="2" id="KW-1185">Reference proteome</keyword>
<organism evidence="1 2">
    <name type="scientific">Diphasiastrum complanatum</name>
    <name type="common">Issler's clubmoss</name>
    <name type="synonym">Lycopodium complanatum</name>
    <dbReference type="NCBI Taxonomy" id="34168"/>
    <lineage>
        <taxon>Eukaryota</taxon>
        <taxon>Viridiplantae</taxon>
        <taxon>Streptophyta</taxon>
        <taxon>Embryophyta</taxon>
        <taxon>Tracheophyta</taxon>
        <taxon>Lycopodiopsida</taxon>
        <taxon>Lycopodiales</taxon>
        <taxon>Lycopodiaceae</taxon>
        <taxon>Lycopodioideae</taxon>
        <taxon>Diphasiastrum</taxon>
    </lineage>
</organism>
<evidence type="ECO:0000313" key="1">
    <source>
        <dbReference type="EMBL" id="KAJ7539039.1"/>
    </source>
</evidence>
<proteinExistence type="predicted"/>
<evidence type="ECO:0000313" key="2">
    <source>
        <dbReference type="Proteomes" id="UP001162992"/>
    </source>
</evidence>
<gene>
    <name evidence="1" type="ORF">O6H91_11G074600</name>
</gene>
<reference evidence="2" key="1">
    <citation type="journal article" date="2024" name="Proc. Natl. Acad. Sci. U.S.A.">
        <title>Extraordinary preservation of gene collinearity over three hundred million years revealed in homosporous lycophytes.</title>
        <authorList>
            <person name="Li C."/>
            <person name="Wickell D."/>
            <person name="Kuo L.Y."/>
            <person name="Chen X."/>
            <person name="Nie B."/>
            <person name="Liao X."/>
            <person name="Peng D."/>
            <person name="Ji J."/>
            <person name="Jenkins J."/>
            <person name="Williams M."/>
            <person name="Shu S."/>
            <person name="Plott C."/>
            <person name="Barry K."/>
            <person name="Rajasekar S."/>
            <person name="Grimwood J."/>
            <person name="Han X."/>
            <person name="Sun S."/>
            <person name="Hou Z."/>
            <person name="He W."/>
            <person name="Dai G."/>
            <person name="Sun C."/>
            <person name="Schmutz J."/>
            <person name="Leebens-Mack J.H."/>
            <person name="Li F.W."/>
            <person name="Wang L."/>
        </authorList>
    </citation>
    <scope>NUCLEOTIDE SEQUENCE [LARGE SCALE GENOMIC DNA]</scope>
    <source>
        <strain evidence="2">cv. PW_Plant_1</strain>
    </source>
</reference>
<dbReference type="Proteomes" id="UP001162992">
    <property type="component" value="Chromosome 11"/>
</dbReference>
<comment type="caution">
    <text evidence="1">The sequence shown here is derived from an EMBL/GenBank/DDBJ whole genome shotgun (WGS) entry which is preliminary data.</text>
</comment>